<dbReference type="GO" id="GO:0003677">
    <property type="term" value="F:DNA binding"/>
    <property type="evidence" value="ECO:0007669"/>
    <property type="project" value="InterPro"/>
</dbReference>
<feature type="domain" description="HTH cro/C1-type" evidence="1">
    <location>
        <begin position="21"/>
        <end position="66"/>
    </location>
</feature>
<dbReference type="SUPFAM" id="SSF47413">
    <property type="entry name" value="lambda repressor-like DNA-binding domains"/>
    <property type="match status" value="1"/>
</dbReference>
<dbReference type="OrthoDB" id="595416at2"/>
<dbReference type="EMBL" id="VANU01000004">
    <property type="protein sequence ID" value="TLP37605.1"/>
    <property type="molecule type" value="Genomic_DNA"/>
</dbReference>
<organism evidence="2 3">
    <name type="scientific">Arcobacter arenosus</name>
    <dbReference type="NCBI Taxonomy" id="2576037"/>
    <lineage>
        <taxon>Bacteria</taxon>
        <taxon>Pseudomonadati</taxon>
        <taxon>Campylobacterota</taxon>
        <taxon>Epsilonproteobacteria</taxon>
        <taxon>Campylobacterales</taxon>
        <taxon>Arcobacteraceae</taxon>
        <taxon>Arcobacter</taxon>
    </lineage>
</organism>
<dbReference type="Gene3D" id="1.10.260.40">
    <property type="entry name" value="lambda repressor-like DNA-binding domains"/>
    <property type="match status" value="1"/>
</dbReference>
<protein>
    <submittedName>
        <fullName evidence="2">Transcriptional regulator, XRE family protein</fullName>
    </submittedName>
</protein>
<evidence type="ECO:0000313" key="2">
    <source>
        <dbReference type="EMBL" id="TLP37605.1"/>
    </source>
</evidence>
<comment type="caution">
    <text evidence="2">The sequence shown here is derived from an EMBL/GenBank/DDBJ whole genome shotgun (WGS) entry which is preliminary data.</text>
</comment>
<sequence>MDFNLLTNEDIIKELGKNYEKLRLQKRLSDDDVHKKGGVSIDAIQRLKNGSNINLLNFIKILKGLGELDKLQKLLEVKEEFSIQEKTKSSKPKRIFKSKKDINSEFIWGEDK</sequence>
<evidence type="ECO:0000259" key="1">
    <source>
        <dbReference type="Pfam" id="PF01381"/>
    </source>
</evidence>
<dbReference type="Proteomes" id="UP000308901">
    <property type="component" value="Unassembled WGS sequence"/>
</dbReference>
<accession>A0A5R8XZP6</accession>
<keyword evidence="3" id="KW-1185">Reference proteome</keyword>
<proteinExistence type="predicted"/>
<dbReference type="Pfam" id="PF01381">
    <property type="entry name" value="HTH_3"/>
    <property type="match status" value="1"/>
</dbReference>
<gene>
    <name evidence="2" type="ORF">FDK22_09800</name>
</gene>
<dbReference type="AlphaFoldDB" id="A0A5R8XZP6"/>
<reference evidence="2 3" key="1">
    <citation type="submission" date="2019-05" db="EMBL/GenBank/DDBJ databases">
        <title>Arcobacter sp. nov., isolated from sea sediment.</title>
        <authorList>
            <person name="Kim W."/>
        </authorList>
    </citation>
    <scope>NUCLEOTIDE SEQUENCE [LARGE SCALE GENOMIC DNA]</scope>
    <source>
        <strain evidence="2 3">CAU 1517</strain>
    </source>
</reference>
<dbReference type="InterPro" id="IPR001387">
    <property type="entry name" value="Cro/C1-type_HTH"/>
</dbReference>
<dbReference type="RefSeq" id="WP_138152750.1">
    <property type="nucleotide sequence ID" value="NZ_CBDDKQ010000004.1"/>
</dbReference>
<dbReference type="InterPro" id="IPR010982">
    <property type="entry name" value="Lambda_DNA-bd_dom_sf"/>
</dbReference>
<name>A0A5R8XZP6_9BACT</name>
<evidence type="ECO:0000313" key="3">
    <source>
        <dbReference type="Proteomes" id="UP000308901"/>
    </source>
</evidence>